<dbReference type="AlphaFoldDB" id="A0A7X9IIT9"/>
<dbReference type="PIRSF" id="PIRSF000654">
    <property type="entry name" value="Integrin-linked_kinase"/>
    <property type="match status" value="1"/>
</dbReference>
<gene>
    <name evidence="2" type="ORF">GYA55_02125</name>
</gene>
<dbReference type="GO" id="GO:0004674">
    <property type="term" value="F:protein serine/threonine kinase activity"/>
    <property type="evidence" value="ECO:0007669"/>
    <property type="project" value="TreeGrafter"/>
</dbReference>
<protein>
    <submittedName>
        <fullName evidence="2">Protein kinase</fullName>
    </submittedName>
</protein>
<dbReference type="GO" id="GO:0005737">
    <property type="term" value="C:cytoplasm"/>
    <property type="evidence" value="ECO:0007669"/>
    <property type="project" value="TreeGrafter"/>
</dbReference>
<dbReference type="Gene3D" id="3.30.200.20">
    <property type="entry name" value="Phosphorylase Kinase, domain 1"/>
    <property type="match status" value="1"/>
</dbReference>
<evidence type="ECO:0000313" key="2">
    <source>
        <dbReference type="EMBL" id="NMC61945.1"/>
    </source>
</evidence>
<evidence type="ECO:0000313" key="3">
    <source>
        <dbReference type="Proteomes" id="UP000524246"/>
    </source>
</evidence>
<dbReference type="Proteomes" id="UP000524246">
    <property type="component" value="Unassembled WGS sequence"/>
</dbReference>
<dbReference type="PROSITE" id="PS50011">
    <property type="entry name" value="PROTEIN_KINASE_DOM"/>
    <property type="match status" value="1"/>
</dbReference>
<organism evidence="2 3">
    <name type="scientific">SAR324 cluster bacterium</name>
    <dbReference type="NCBI Taxonomy" id="2024889"/>
    <lineage>
        <taxon>Bacteria</taxon>
        <taxon>Deltaproteobacteria</taxon>
        <taxon>SAR324 cluster</taxon>
    </lineage>
</organism>
<keyword evidence="2" id="KW-0418">Kinase</keyword>
<proteinExistence type="predicted"/>
<accession>A0A7X9IIT9</accession>
<dbReference type="InterPro" id="IPR011009">
    <property type="entry name" value="Kinase-like_dom_sf"/>
</dbReference>
<dbReference type="SUPFAM" id="SSF56112">
    <property type="entry name" value="Protein kinase-like (PK-like)"/>
    <property type="match status" value="1"/>
</dbReference>
<dbReference type="Pfam" id="PF00069">
    <property type="entry name" value="Pkinase"/>
    <property type="match status" value="1"/>
</dbReference>
<reference evidence="2 3" key="1">
    <citation type="journal article" date="2020" name="Biotechnol. Biofuels">
        <title>New insights from the biogas microbiome by comprehensive genome-resolved metagenomics of nearly 1600 species originating from multiple anaerobic digesters.</title>
        <authorList>
            <person name="Campanaro S."/>
            <person name="Treu L."/>
            <person name="Rodriguez-R L.M."/>
            <person name="Kovalovszki A."/>
            <person name="Ziels R.M."/>
            <person name="Maus I."/>
            <person name="Zhu X."/>
            <person name="Kougias P.G."/>
            <person name="Basile A."/>
            <person name="Luo G."/>
            <person name="Schluter A."/>
            <person name="Konstantinidis K.T."/>
            <person name="Angelidaki I."/>
        </authorList>
    </citation>
    <scope>NUCLEOTIDE SEQUENCE [LARGE SCALE GENOMIC DNA]</scope>
    <source>
        <strain evidence="2">AS27yjCOA_65</strain>
    </source>
</reference>
<dbReference type="InterPro" id="IPR053235">
    <property type="entry name" value="Ser_Thr_kinase"/>
</dbReference>
<comment type="caution">
    <text evidence="2">The sequence shown here is derived from an EMBL/GenBank/DDBJ whole genome shotgun (WGS) entry which is preliminary data.</text>
</comment>
<dbReference type="Gene3D" id="1.10.510.10">
    <property type="entry name" value="Transferase(Phosphotransferase) domain 1"/>
    <property type="match status" value="1"/>
</dbReference>
<dbReference type="PANTHER" id="PTHR24361">
    <property type="entry name" value="MITOGEN-ACTIVATED KINASE KINASE KINASE"/>
    <property type="match status" value="1"/>
</dbReference>
<feature type="domain" description="Protein kinase" evidence="1">
    <location>
        <begin position="3"/>
        <end position="257"/>
    </location>
</feature>
<name>A0A7X9IIT9_9DELT</name>
<evidence type="ECO:0000259" key="1">
    <source>
        <dbReference type="PROSITE" id="PS50011"/>
    </source>
</evidence>
<dbReference type="InterPro" id="IPR000719">
    <property type="entry name" value="Prot_kinase_dom"/>
</dbReference>
<dbReference type="EMBL" id="JAAZON010000086">
    <property type="protein sequence ID" value="NMC61945.1"/>
    <property type="molecule type" value="Genomic_DNA"/>
</dbReference>
<keyword evidence="2" id="KW-0808">Transferase</keyword>
<dbReference type="GO" id="GO:0005524">
    <property type="term" value="F:ATP binding"/>
    <property type="evidence" value="ECO:0007669"/>
    <property type="project" value="InterPro"/>
</dbReference>
<sequence>MDIEIRELISRTDHSDTFWGVYRDDGLSKEVVVKKAHDSQSGQSFSNEHEALKELKHPNIVELIGADEKSKTLYLSAERGVCLRCLFENLSAPDLVCALSYLHQLSNVLGYIHDDSSHPAFVHYDISDGNFIIVDGKLVLLDFGTSYRLDRIPDSHRNALIGSLDSMSPEKFKRQPELGRESDVFAFGTIAYRLVTGFRPFSPEMGSVREQILHYGPLPPTTQIPELNQLIMACLSKDPKDRPRANELLDFFSRTSD</sequence>